<dbReference type="AlphaFoldDB" id="A0A8J2BQG1"/>
<accession>A0A8J2BQG1</accession>
<proteinExistence type="predicted"/>
<dbReference type="EMBL" id="CAJNOB010000038">
    <property type="protein sequence ID" value="CAF0701881.1"/>
    <property type="molecule type" value="Genomic_DNA"/>
</dbReference>
<dbReference type="Proteomes" id="UP000663859">
    <property type="component" value="Unassembled WGS sequence"/>
</dbReference>
<organism evidence="1 2">
    <name type="scientific">Candidatus Methylacidithermus pantelleriae</name>
    <dbReference type="NCBI Taxonomy" id="2744239"/>
    <lineage>
        <taxon>Bacteria</taxon>
        <taxon>Pseudomonadati</taxon>
        <taxon>Verrucomicrobiota</taxon>
        <taxon>Methylacidiphilae</taxon>
        <taxon>Methylacidiphilales</taxon>
        <taxon>Methylacidiphilaceae</taxon>
        <taxon>Candidatus Methylacidithermus</taxon>
    </lineage>
</organism>
<evidence type="ECO:0000313" key="1">
    <source>
        <dbReference type="EMBL" id="CAF0701881.1"/>
    </source>
</evidence>
<evidence type="ECO:0000313" key="2">
    <source>
        <dbReference type="Proteomes" id="UP000663859"/>
    </source>
</evidence>
<protein>
    <submittedName>
        <fullName evidence="1">Uncharacterized protein</fullName>
    </submittedName>
</protein>
<gene>
    <name evidence="1" type="ORF">MPNT_430006</name>
</gene>
<dbReference type="RefSeq" id="WP_174583492.1">
    <property type="nucleotide sequence ID" value="NZ_CAJNOB010000038.1"/>
</dbReference>
<keyword evidence="2" id="KW-1185">Reference proteome</keyword>
<name>A0A8J2BQG1_9BACT</name>
<reference evidence="1" key="1">
    <citation type="submission" date="2021-02" db="EMBL/GenBank/DDBJ databases">
        <authorList>
            <person name="Cremers G."/>
            <person name="Picone N."/>
        </authorList>
    </citation>
    <scope>NUCLEOTIDE SEQUENCE</scope>
    <source>
        <strain evidence="1">PQ17</strain>
    </source>
</reference>
<sequence>MLFGSLPVGAVPFRLPLFDSFQHTANEVAAVTHEKILSIASFMTKAPFPLKSSYQPIFRTILRILSAYERLMQNPVGRTMQIQCE</sequence>
<comment type="caution">
    <text evidence="1">The sequence shown here is derived from an EMBL/GenBank/DDBJ whole genome shotgun (WGS) entry which is preliminary data.</text>
</comment>